<evidence type="ECO:0000256" key="3">
    <source>
        <dbReference type="ARBA" id="ARBA00022691"/>
    </source>
</evidence>
<accession>A0AAU8AXQ8</accession>
<dbReference type="SUPFAM" id="SSF53335">
    <property type="entry name" value="S-adenosyl-L-methionine-dependent methyltransferases"/>
    <property type="match status" value="1"/>
</dbReference>
<proteinExistence type="predicted"/>
<dbReference type="EMBL" id="PP511379">
    <property type="protein sequence ID" value="XCD03591.1"/>
    <property type="molecule type" value="Genomic_DNA"/>
</dbReference>
<dbReference type="Gene3D" id="3.90.120.10">
    <property type="entry name" value="DNA Methylase, subunit A, domain 2"/>
    <property type="match status" value="1"/>
</dbReference>
<dbReference type="GO" id="GO:0032259">
    <property type="term" value="P:methylation"/>
    <property type="evidence" value="ECO:0007669"/>
    <property type="project" value="UniProtKB-KW"/>
</dbReference>
<dbReference type="Gene3D" id="3.40.50.150">
    <property type="entry name" value="Vaccinia Virus protein VP39"/>
    <property type="match status" value="1"/>
</dbReference>
<keyword evidence="2" id="KW-0808">Transferase</keyword>
<dbReference type="Pfam" id="PF00145">
    <property type="entry name" value="DNA_methylase"/>
    <property type="match status" value="1"/>
</dbReference>
<name>A0AAU8AXQ8_9CAUD</name>
<dbReference type="InterPro" id="IPR031303">
    <property type="entry name" value="C5_meth_CS"/>
</dbReference>
<dbReference type="InterPro" id="IPR029063">
    <property type="entry name" value="SAM-dependent_MTases_sf"/>
</dbReference>
<evidence type="ECO:0000313" key="4">
    <source>
        <dbReference type="EMBL" id="XCD03591.1"/>
    </source>
</evidence>
<evidence type="ECO:0000256" key="2">
    <source>
        <dbReference type="ARBA" id="ARBA00022679"/>
    </source>
</evidence>
<reference evidence="4" key="1">
    <citation type="submission" date="2024-03" db="EMBL/GenBank/DDBJ databases">
        <title>Diverse circular DNA viruses in blood, oral, and fecal samples of captive lemurs.</title>
        <authorList>
            <person name="Paietta E.N."/>
            <person name="Kraberger S."/>
            <person name="Lund M.C."/>
            <person name="Custer J.M."/>
            <person name="Vargas K.M."/>
            <person name="Ehmke E.E."/>
            <person name="Yoder A.D."/>
            <person name="Varsani A."/>
        </authorList>
    </citation>
    <scope>NUCLEOTIDE SEQUENCE</scope>
    <source>
        <strain evidence="4">Duke_21_1</strain>
    </source>
</reference>
<dbReference type="GO" id="GO:0008168">
    <property type="term" value="F:methyltransferase activity"/>
    <property type="evidence" value="ECO:0007669"/>
    <property type="project" value="UniProtKB-KW"/>
</dbReference>
<protein>
    <submittedName>
        <fullName evidence="4">Cyt C5 DNA methylase</fullName>
    </submittedName>
</protein>
<keyword evidence="1 4" id="KW-0489">Methyltransferase</keyword>
<sequence>MIPINAVSDGCAKTLLAHYHKAGGDDFNPGNGGVKHTAILEMEMEEARPIQVAQIYDKEENPMNGRVYDADGIASTLRTPTGGLSEPKIAVSCALRGRNPNNPSDRTAGINTEQRLEIGSDVANCVTTVQKDSMLLEPIKIRQATVQGYIECPVGGGQIPMIVQMPHGYNSGGLRNGEVSPAITTSSWESNNMLVEPCGCYDNQFGEFAREPLEGLSRTVKTDGHNAVLLSRKDDVVFKEMPDGNIHAYRANDPKKSTAPEWQITNADNVHPTITTSHEPKVLLKYRIRKLTPTECFRLMGMDDADIEKIDAYRIKTVLKSGKVKEKPIPKSAKYKLAGNSIVVDVLYHIFHKMFIAEPPQQKSRQLSLFDDL</sequence>
<dbReference type="InterPro" id="IPR001525">
    <property type="entry name" value="C5_MeTfrase"/>
</dbReference>
<organism evidence="4">
    <name type="scientific">Dulem virus 40</name>
    <dbReference type="NCBI Taxonomy" id="3145758"/>
    <lineage>
        <taxon>Viruses</taxon>
        <taxon>Duplodnaviria</taxon>
        <taxon>Heunggongvirae</taxon>
        <taxon>Uroviricota</taxon>
        <taxon>Caudoviricetes</taxon>
    </lineage>
</organism>
<keyword evidence="3" id="KW-0949">S-adenosyl-L-methionine</keyword>
<evidence type="ECO:0000256" key="1">
    <source>
        <dbReference type="ARBA" id="ARBA00022603"/>
    </source>
</evidence>
<dbReference type="PROSITE" id="PS00095">
    <property type="entry name" value="C5_MTASE_2"/>
    <property type="match status" value="1"/>
</dbReference>